<accession>A0A5N6ZH28</accession>
<dbReference type="SUPFAM" id="SSF52540">
    <property type="entry name" value="P-loop containing nucleoside triphosphate hydrolases"/>
    <property type="match status" value="1"/>
</dbReference>
<proteinExistence type="predicted"/>
<sequence length="242" mass="27303">MRGPRGVTAELVLEFDHPTTAQGPTEYEQRSWTVGNGGHHINPRRMPKTTPQPLIHINAFPGTGKLTVAQYLLSRSPPSANVKLVHNHLLINPADAVLHRTQPGYQSLRRALRAATFTSLATEPATYNTTYLFTDFQTTNEQGTSVCLEYAQAAKDRGCVLIPIVLSCDEDANLKRIMHSDREMHAKLMDVELLRTFRKGAPVFRFSDRKEFLEIDVTCLEPEEVARMIWEHVLVVCPELEE</sequence>
<dbReference type="AlphaFoldDB" id="A0A5N6ZH28"/>
<reference evidence="2" key="1">
    <citation type="submission" date="2019-04" db="EMBL/GenBank/DDBJ databases">
        <title>Friends and foes A comparative genomics studyof 23 Aspergillus species from section Flavi.</title>
        <authorList>
            <consortium name="DOE Joint Genome Institute"/>
            <person name="Kjaerbolling I."/>
            <person name="Vesth T."/>
            <person name="Frisvad J.C."/>
            <person name="Nybo J.L."/>
            <person name="Theobald S."/>
            <person name="Kildgaard S."/>
            <person name="Isbrandt T."/>
            <person name="Kuo A."/>
            <person name="Sato A."/>
            <person name="Lyhne E.K."/>
            <person name="Kogle M.E."/>
            <person name="Wiebenga A."/>
            <person name="Kun R.S."/>
            <person name="Lubbers R.J."/>
            <person name="Makela M.R."/>
            <person name="Barry K."/>
            <person name="Chovatia M."/>
            <person name="Clum A."/>
            <person name="Daum C."/>
            <person name="Haridas S."/>
            <person name="He G."/>
            <person name="LaButti K."/>
            <person name="Lipzen A."/>
            <person name="Mondo S."/>
            <person name="Riley R."/>
            <person name="Salamov A."/>
            <person name="Simmons B.A."/>
            <person name="Magnuson J.K."/>
            <person name="Henrissat B."/>
            <person name="Mortensen U.H."/>
            <person name="Larsen T.O."/>
            <person name="Devries R.P."/>
            <person name="Grigoriev I.V."/>
            <person name="Machida M."/>
            <person name="Baker S.E."/>
            <person name="Andersen M.R."/>
        </authorList>
    </citation>
    <scope>NUCLEOTIDE SEQUENCE [LARGE SCALE GENOMIC DNA]</scope>
    <source>
        <strain evidence="2">CBS 553.77</strain>
    </source>
</reference>
<dbReference type="OrthoDB" id="4498920at2759"/>
<evidence type="ECO:0000313" key="2">
    <source>
        <dbReference type="Proteomes" id="UP000327118"/>
    </source>
</evidence>
<evidence type="ECO:0000313" key="1">
    <source>
        <dbReference type="EMBL" id="KAE8356984.1"/>
    </source>
</evidence>
<evidence type="ECO:0008006" key="3">
    <source>
        <dbReference type="Google" id="ProtNLM"/>
    </source>
</evidence>
<organism evidence="1 2">
    <name type="scientific">Aspergillus coremiiformis</name>
    <dbReference type="NCBI Taxonomy" id="138285"/>
    <lineage>
        <taxon>Eukaryota</taxon>
        <taxon>Fungi</taxon>
        <taxon>Dikarya</taxon>
        <taxon>Ascomycota</taxon>
        <taxon>Pezizomycotina</taxon>
        <taxon>Eurotiomycetes</taxon>
        <taxon>Eurotiomycetidae</taxon>
        <taxon>Eurotiales</taxon>
        <taxon>Aspergillaceae</taxon>
        <taxon>Aspergillus</taxon>
        <taxon>Aspergillus subgen. Circumdati</taxon>
    </lineage>
</organism>
<dbReference type="Gene3D" id="3.40.50.300">
    <property type="entry name" value="P-loop containing nucleotide triphosphate hydrolases"/>
    <property type="match status" value="1"/>
</dbReference>
<dbReference type="Proteomes" id="UP000327118">
    <property type="component" value="Unassembled WGS sequence"/>
</dbReference>
<protein>
    <recommendedName>
        <fullName evidence="3">P-loop containing nucleoside triphosphate hydrolase protein</fullName>
    </recommendedName>
</protein>
<gene>
    <name evidence="1" type="ORF">BDV28DRAFT_126014</name>
</gene>
<dbReference type="InterPro" id="IPR027417">
    <property type="entry name" value="P-loop_NTPase"/>
</dbReference>
<name>A0A5N6ZH28_9EURO</name>
<dbReference type="EMBL" id="ML739033">
    <property type="protein sequence ID" value="KAE8356984.1"/>
    <property type="molecule type" value="Genomic_DNA"/>
</dbReference>
<keyword evidence="2" id="KW-1185">Reference proteome</keyword>